<keyword evidence="3" id="KW-1185">Reference proteome</keyword>
<dbReference type="AlphaFoldDB" id="A0ABD6E546"/>
<sequence length="116" mass="12459">MSTASAELRGLVREDPSLTPQEKETTIRFAKDEEHATVYTAEAGLARRLLAHPDADVRDVNVLEDDGTRTVAPGEVLGRDIVGLRANVPVGALKVRVSARSTTGHAEVVSEEVLTE</sequence>
<evidence type="ECO:0000256" key="1">
    <source>
        <dbReference type="SAM" id="MobiDB-lite"/>
    </source>
</evidence>
<accession>A0ABD6E546</accession>
<evidence type="ECO:0000313" key="3">
    <source>
        <dbReference type="Proteomes" id="UP001597092"/>
    </source>
</evidence>
<proteinExistence type="predicted"/>
<evidence type="ECO:0000313" key="2">
    <source>
        <dbReference type="EMBL" id="MFD1687596.1"/>
    </source>
</evidence>
<reference evidence="2 3" key="1">
    <citation type="journal article" date="2019" name="Int. J. Syst. Evol. Microbiol.">
        <title>The Global Catalogue of Microorganisms (GCM) 10K type strain sequencing project: providing services to taxonomists for standard genome sequencing and annotation.</title>
        <authorList>
            <consortium name="The Broad Institute Genomics Platform"/>
            <consortium name="The Broad Institute Genome Sequencing Center for Infectious Disease"/>
            <person name="Wu L."/>
            <person name="Ma J."/>
        </authorList>
    </citation>
    <scope>NUCLEOTIDE SEQUENCE [LARGE SCALE GENOMIC DNA]</scope>
    <source>
        <strain evidence="2 3">CGMCC 1.10387</strain>
    </source>
</reference>
<feature type="compositionally biased region" description="Basic and acidic residues" evidence="1">
    <location>
        <begin position="10"/>
        <end position="23"/>
    </location>
</feature>
<name>A0ABD6E546_9EURY</name>
<comment type="caution">
    <text evidence="2">The sequence shown here is derived from an EMBL/GenBank/DDBJ whole genome shotgun (WGS) entry which is preliminary data.</text>
</comment>
<protein>
    <submittedName>
        <fullName evidence="2">Uncharacterized protein</fullName>
    </submittedName>
</protein>
<dbReference type="EMBL" id="JBHUDP010000017">
    <property type="protein sequence ID" value="MFD1687596.1"/>
    <property type="molecule type" value="Genomic_DNA"/>
</dbReference>
<gene>
    <name evidence="2" type="ORF">ACFSAS_18600</name>
</gene>
<organism evidence="2 3">
    <name type="scientific">Halobellus litoreus</name>
    <dbReference type="NCBI Taxonomy" id="755310"/>
    <lineage>
        <taxon>Archaea</taxon>
        <taxon>Methanobacteriati</taxon>
        <taxon>Methanobacteriota</taxon>
        <taxon>Stenosarchaea group</taxon>
        <taxon>Halobacteria</taxon>
        <taxon>Halobacteriales</taxon>
        <taxon>Haloferacaceae</taxon>
        <taxon>Halobellus</taxon>
    </lineage>
</organism>
<feature type="region of interest" description="Disordered" evidence="1">
    <location>
        <begin position="1"/>
        <end position="23"/>
    </location>
</feature>
<dbReference type="RefSeq" id="WP_256309351.1">
    <property type="nucleotide sequence ID" value="NZ_JANHAW010000008.1"/>
</dbReference>
<dbReference type="Proteomes" id="UP001597092">
    <property type="component" value="Unassembled WGS sequence"/>
</dbReference>